<dbReference type="Gene3D" id="1.10.10.10">
    <property type="entry name" value="Winged helix-like DNA-binding domain superfamily/Winged helix DNA-binding domain"/>
    <property type="match status" value="1"/>
</dbReference>
<name>A0A1T4K9M5_9FIRM</name>
<accession>A0A1T4K9M5</accession>
<dbReference type="Proteomes" id="UP000243297">
    <property type="component" value="Unassembled WGS sequence"/>
</dbReference>
<dbReference type="AlphaFoldDB" id="A0A1T4K9M5"/>
<dbReference type="PROSITE" id="PS50995">
    <property type="entry name" value="HTH_MARR_2"/>
    <property type="match status" value="1"/>
</dbReference>
<dbReference type="SMART" id="SM00347">
    <property type="entry name" value="HTH_MARR"/>
    <property type="match status" value="1"/>
</dbReference>
<keyword evidence="1" id="KW-0805">Transcription regulation</keyword>
<dbReference type="Pfam" id="PF01047">
    <property type="entry name" value="MarR"/>
    <property type="match status" value="1"/>
</dbReference>
<feature type="domain" description="HTH marR-type" evidence="4">
    <location>
        <begin position="1"/>
        <end position="134"/>
    </location>
</feature>
<keyword evidence="6" id="KW-1185">Reference proteome</keyword>
<reference evidence="6" key="1">
    <citation type="submission" date="2017-02" db="EMBL/GenBank/DDBJ databases">
        <authorList>
            <person name="Varghese N."/>
            <person name="Submissions S."/>
        </authorList>
    </citation>
    <scope>NUCLEOTIDE SEQUENCE [LARGE SCALE GENOMIC DNA]</scope>
    <source>
        <strain evidence="6">ATCC 25662</strain>
    </source>
</reference>
<dbReference type="InterPro" id="IPR036388">
    <property type="entry name" value="WH-like_DNA-bd_sf"/>
</dbReference>
<dbReference type="InterPro" id="IPR000835">
    <property type="entry name" value="HTH_MarR-typ"/>
</dbReference>
<keyword evidence="2 5" id="KW-0238">DNA-binding</keyword>
<dbReference type="STRING" id="118967.SAMN02745191_0415"/>
<evidence type="ECO:0000256" key="2">
    <source>
        <dbReference type="ARBA" id="ARBA00023125"/>
    </source>
</evidence>
<keyword evidence="3" id="KW-0804">Transcription</keyword>
<dbReference type="PANTHER" id="PTHR42756">
    <property type="entry name" value="TRANSCRIPTIONAL REGULATOR, MARR"/>
    <property type="match status" value="1"/>
</dbReference>
<evidence type="ECO:0000313" key="6">
    <source>
        <dbReference type="Proteomes" id="UP000243297"/>
    </source>
</evidence>
<protein>
    <submittedName>
        <fullName evidence="5">DNA-binding transcriptional regulator, MarR family</fullName>
    </submittedName>
</protein>
<dbReference type="EMBL" id="FUWY01000001">
    <property type="protein sequence ID" value="SJZ39037.1"/>
    <property type="molecule type" value="Genomic_DNA"/>
</dbReference>
<dbReference type="PANTHER" id="PTHR42756:SF1">
    <property type="entry name" value="TRANSCRIPTIONAL REPRESSOR OF EMRAB OPERON"/>
    <property type="match status" value="1"/>
</dbReference>
<gene>
    <name evidence="5" type="ORF">SAMN02745191_0415</name>
</gene>
<evidence type="ECO:0000313" key="5">
    <source>
        <dbReference type="EMBL" id="SJZ39037.1"/>
    </source>
</evidence>
<dbReference type="OrthoDB" id="137445at200643"/>
<sequence length="144" mass="17042">MIKDSLKNYIYEVTLNELHLLNHMEEWNISYNSLLYLDLINLTPNCTGSYLAEKLCVSKAAVTLKLNELLKQDLVIKRQSSEDRRVYYVEVSSRCRVYYKLVEKAMSHAISNVKRKYSEKEIGIFCNILDDMRNDYIQEMENEK</sequence>
<evidence type="ECO:0000256" key="3">
    <source>
        <dbReference type="ARBA" id="ARBA00023163"/>
    </source>
</evidence>
<dbReference type="SUPFAM" id="SSF46785">
    <property type="entry name" value="Winged helix' DNA-binding domain"/>
    <property type="match status" value="1"/>
</dbReference>
<dbReference type="InterPro" id="IPR036390">
    <property type="entry name" value="WH_DNA-bd_sf"/>
</dbReference>
<dbReference type="RefSeq" id="WP_078710858.1">
    <property type="nucleotide sequence ID" value="NZ_FUWY01000001.1"/>
</dbReference>
<proteinExistence type="predicted"/>
<dbReference type="GO" id="GO:0003677">
    <property type="term" value="F:DNA binding"/>
    <property type="evidence" value="ECO:0007669"/>
    <property type="project" value="UniProtKB-KW"/>
</dbReference>
<dbReference type="GO" id="GO:0003700">
    <property type="term" value="F:DNA-binding transcription factor activity"/>
    <property type="evidence" value="ECO:0007669"/>
    <property type="project" value="InterPro"/>
</dbReference>
<evidence type="ECO:0000256" key="1">
    <source>
        <dbReference type="ARBA" id="ARBA00023015"/>
    </source>
</evidence>
<organism evidence="5 6">
    <name type="scientific">Anaerorhabdus furcosa</name>
    <dbReference type="NCBI Taxonomy" id="118967"/>
    <lineage>
        <taxon>Bacteria</taxon>
        <taxon>Bacillati</taxon>
        <taxon>Bacillota</taxon>
        <taxon>Erysipelotrichia</taxon>
        <taxon>Erysipelotrichales</taxon>
        <taxon>Erysipelotrichaceae</taxon>
        <taxon>Anaerorhabdus</taxon>
    </lineage>
</organism>
<evidence type="ECO:0000259" key="4">
    <source>
        <dbReference type="PROSITE" id="PS50995"/>
    </source>
</evidence>